<organism evidence="1 2">
    <name type="scientific">Cronobacter phage Pet-CM3-4</name>
    <dbReference type="NCBI Taxonomy" id="1892569"/>
    <lineage>
        <taxon>Viruses</taxon>
        <taxon>Duplodnaviria</taxon>
        <taxon>Heunggongvirae</taxon>
        <taxon>Uroviricota</taxon>
        <taxon>Caudoviricetes</taxon>
        <taxon>Pantevenvirales</taxon>
        <taxon>Straboviridae</taxon>
        <taxon>Tevenvirinae</taxon>
        <taxon>Karamvirus</taxon>
        <taxon>Karamvirus petcm34</taxon>
    </lineage>
</organism>
<dbReference type="KEGG" id="vg:65109359"/>
<evidence type="ECO:0000313" key="2">
    <source>
        <dbReference type="Proteomes" id="UP000279601"/>
    </source>
</evidence>
<dbReference type="Proteomes" id="UP000279601">
    <property type="component" value="Segment"/>
</dbReference>
<name>A0A1D3RKR4_9CAUD</name>
<sequence length="67" mass="7970">MFKRKFIFKVISEYPAEYSHMDSVFFYEKIATLWPWEDPIEVGNSMLESLPAFGIWADAEYHSCEKL</sequence>
<proteinExistence type="predicted"/>
<protein>
    <submittedName>
        <fullName evidence="1">Uncharacterized protein</fullName>
    </submittedName>
</protein>
<evidence type="ECO:0000313" key="1">
    <source>
        <dbReference type="EMBL" id="SCN45904.1"/>
    </source>
</evidence>
<reference evidence="2" key="1">
    <citation type="submission" date="2016-09" db="EMBL/GenBank/DDBJ databases">
        <authorList>
            <person name="Kajsik M."/>
        </authorList>
    </citation>
    <scope>NUCLEOTIDE SEQUENCE [LARGE SCALE GENOMIC DNA]</scope>
</reference>
<accession>A0A1D3RKR4</accession>
<dbReference type="RefSeq" id="YP_010091826.1">
    <property type="nucleotide sequence ID" value="NC_055726.1"/>
</dbReference>
<dbReference type="GeneID" id="65109359"/>
<dbReference type="EMBL" id="LT614807">
    <property type="protein sequence ID" value="SCN45904.1"/>
    <property type="molecule type" value="Genomic_DNA"/>
</dbReference>
<keyword evidence="2" id="KW-1185">Reference proteome</keyword>